<protein>
    <recommendedName>
        <fullName evidence="2">DUF4283 domain-containing protein</fullName>
    </recommendedName>
</protein>
<dbReference type="InterPro" id="IPR025558">
    <property type="entry name" value="DUF4283"/>
</dbReference>
<keyword evidence="4" id="KW-1185">Reference proteome</keyword>
<accession>A0A803NJP3</accession>
<organism evidence="3 4">
    <name type="scientific">Cannabis sativa</name>
    <name type="common">Hemp</name>
    <name type="synonym">Marijuana</name>
    <dbReference type="NCBI Taxonomy" id="3483"/>
    <lineage>
        <taxon>Eukaryota</taxon>
        <taxon>Viridiplantae</taxon>
        <taxon>Streptophyta</taxon>
        <taxon>Embryophyta</taxon>
        <taxon>Tracheophyta</taxon>
        <taxon>Spermatophyta</taxon>
        <taxon>Magnoliopsida</taxon>
        <taxon>eudicotyledons</taxon>
        <taxon>Gunneridae</taxon>
        <taxon>Pentapetalae</taxon>
        <taxon>rosids</taxon>
        <taxon>fabids</taxon>
        <taxon>Rosales</taxon>
        <taxon>Cannabaceae</taxon>
        <taxon>Cannabis</taxon>
    </lineage>
</organism>
<dbReference type="AlphaFoldDB" id="A0A803NJP3"/>
<evidence type="ECO:0000256" key="1">
    <source>
        <dbReference type="SAM" id="MobiDB-lite"/>
    </source>
</evidence>
<evidence type="ECO:0000313" key="4">
    <source>
        <dbReference type="Proteomes" id="UP000596661"/>
    </source>
</evidence>
<dbReference type="Pfam" id="PF14111">
    <property type="entry name" value="DUF4283"/>
    <property type="match status" value="1"/>
</dbReference>
<dbReference type="Gramene" id="evm.model.01.2092">
    <property type="protein sequence ID" value="cds.evm.model.01.2092"/>
    <property type="gene ID" value="evm.TU.01.2092"/>
</dbReference>
<feature type="region of interest" description="Disordered" evidence="1">
    <location>
        <begin position="1"/>
        <end position="52"/>
    </location>
</feature>
<reference evidence="3" key="1">
    <citation type="submission" date="2018-11" db="EMBL/GenBank/DDBJ databases">
        <authorList>
            <person name="Grassa J C."/>
        </authorList>
    </citation>
    <scope>NUCLEOTIDE SEQUENCE [LARGE SCALE GENOMIC DNA]</scope>
</reference>
<dbReference type="PANTHER" id="PTHR31286:SF165">
    <property type="entry name" value="DUF4283 DOMAIN-CONTAINING PROTEIN"/>
    <property type="match status" value="1"/>
</dbReference>
<dbReference type="InterPro" id="IPR040256">
    <property type="entry name" value="At4g02000-like"/>
</dbReference>
<name>A0A803NJP3_CANSA</name>
<dbReference type="PANTHER" id="PTHR31286">
    <property type="entry name" value="GLYCINE-RICH CELL WALL STRUCTURAL PROTEIN 1.8-LIKE"/>
    <property type="match status" value="1"/>
</dbReference>
<dbReference type="EnsemblPlants" id="evm.model.01.2092">
    <property type="protein sequence ID" value="cds.evm.model.01.2092"/>
    <property type="gene ID" value="evm.TU.01.2092"/>
</dbReference>
<evidence type="ECO:0000313" key="3">
    <source>
        <dbReference type="EnsemblPlants" id="cds.evm.model.01.2092"/>
    </source>
</evidence>
<feature type="compositionally biased region" description="Polar residues" evidence="1">
    <location>
        <begin position="370"/>
        <end position="385"/>
    </location>
</feature>
<dbReference type="Proteomes" id="UP000596661">
    <property type="component" value="Chromosome 1"/>
</dbReference>
<feature type="domain" description="DUF4283" evidence="2">
    <location>
        <begin position="161"/>
        <end position="222"/>
    </location>
</feature>
<reference evidence="3" key="2">
    <citation type="submission" date="2021-03" db="UniProtKB">
        <authorList>
            <consortium name="EnsemblPlants"/>
        </authorList>
    </citation>
    <scope>IDENTIFICATION</scope>
</reference>
<dbReference type="EMBL" id="UZAU01000057">
    <property type="status" value="NOT_ANNOTATED_CDS"/>
    <property type="molecule type" value="Genomic_DNA"/>
</dbReference>
<feature type="region of interest" description="Disordered" evidence="1">
    <location>
        <begin position="369"/>
        <end position="420"/>
    </location>
</feature>
<evidence type="ECO:0000259" key="2">
    <source>
        <dbReference type="Pfam" id="PF14111"/>
    </source>
</evidence>
<feature type="compositionally biased region" description="Basic and acidic residues" evidence="1">
    <location>
        <begin position="391"/>
        <end position="408"/>
    </location>
</feature>
<sequence length="420" mass="47692">MVKTRSKNVGKSQISNRKNKKKGPNSTADVRKTKSMEEILGVEPVEFSDDEDDRVGVAGYEQPPLSPESSLRMLKRQDEVAADFGYFLAANKECQNSISKGIQPTPPVLRAEPVMRNLDSAFMSSNKEGKVKITMDDIEEVAYWKSAIVSLRSSAANPPLALEGFARRIWKDKVDKIGMVSYGVFLIRFTSIKDRDDILAGGYIFFNKRPVIMKAWDPNCNVKKEDIRTIPILIQLEDLELKYWGQKSLFKIVGQLGKPIMVDEVTRERDKLLFPRILIEVSMEQEFPALIYFENEFGNDVSVVVNYEWKPILCKHCKGMGHSLDDCRKKEAKKQEWVVKGVKKQVTELPGEDADGFQQVVKGWKLKNQHAPTEASTSNQYTALQNEEEYELQKEEDRATEEVHEEILTRGGGEPPLNNG</sequence>
<proteinExistence type="predicted"/>